<organism evidence="1 2">
    <name type="scientific">Ficus carica</name>
    <name type="common">Common fig</name>
    <dbReference type="NCBI Taxonomy" id="3494"/>
    <lineage>
        <taxon>Eukaryota</taxon>
        <taxon>Viridiplantae</taxon>
        <taxon>Streptophyta</taxon>
        <taxon>Embryophyta</taxon>
        <taxon>Tracheophyta</taxon>
        <taxon>Spermatophyta</taxon>
        <taxon>Magnoliopsida</taxon>
        <taxon>eudicotyledons</taxon>
        <taxon>Gunneridae</taxon>
        <taxon>Pentapetalae</taxon>
        <taxon>rosids</taxon>
        <taxon>fabids</taxon>
        <taxon>Rosales</taxon>
        <taxon>Moraceae</taxon>
        <taxon>Ficeae</taxon>
        <taxon>Ficus</taxon>
    </lineage>
</organism>
<evidence type="ECO:0000313" key="2">
    <source>
        <dbReference type="Proteomes" id="UP001187192"/>
    </source>
</evidence>
<comment type="caution">
    <text evidence="1">The sequence shown here is derived from an EMBL/GenBank/DDBJ whole genome shotgun (WGS) entry which is preliminary data.</text>
</comment>
<reference evidence="1" key="1">
    <citation type="submission" date="2023-07" db="EMBL/GenBank/DDBJ databases">
        <title>draft genome sequence of fig (Ficus carica).</title>
        <authorList>
            <person name="Takahashi T."/>
            <person name="Nishimura K."/>
        </authorList>
    </citation>
    <scope>NUCLEOTIDE SEQUENCE</scope>
</reference>
<dbReference type="Proteomes" id="UP001187192">
    <property type="component" value="Unassembled WGS sequence"/>
</dbReference>
<sequence>MSVASSKLRGLVGIVERIKEVEQLLQIDFLNKLGPIDERQADLVTYLNQLEMKKKKKKKKKMMMMILSITVVESLNQMIKKKITP</sequence>
<dbReference type="EMBL" id="BTGU01001045">
    <property type="protein sequence ID" value="GMN70150.1"/>
    <property type="molecule type" value="Genomic_DNA"/>
</dbReference>
<name>A0AA88EBX9_FICCA</name>
<accession>A0AA88EBX9</accession>
<protein>
    <submittedName>
        <fullName evidence="1">Uncharacterized protein</fullName>
    </submittedName>
</protein>
<evidence type="ECO:0000313" key="1">
    <source>
        <dbReference type="EMBL" id="GMN70150.1"/>
    </source>
</evidence>
<proteinExistence type="predicted"/>
<keyword evidence="2" id="KW-1185">Reference proteome</keyword>
<gene>
    <name evidence="1" type="ORF">TIFTF001_039194</name>
</gene>
<dbReference type="AlphaFoldDB" id="A0AA88EBX9"/>